<feature type="domain" description="Tr-type G" evidence="6">
    <location>
        <begin position="7"/>
        <end position="281"/>
    </location>
</feature>
<dbReference type="InterPro" id="IPR000795">
    <property type="entry name" value="T_Tr_GTP-bd_dom"/>
</dbReference>
<dbReference type="InterPro" id="IPR041095">
    <property type="entry name" value="EFG_II"/>
</dbReference>
<dbReference type="Gene3D" id="3.40.50.300">
    <property type="entry name" value="P-loop containing nucleotide triphosphate hydrolases"/>
    <property type="match status" value="1"/>
</dbReference>
<dbReference type="SMART" id="SM00838">
    <property type="entry name" value="EFG_C"/>
    <property type="match status" value="1"/>
</dbReference>
<reference evidence="7" key="1">
    <citation type="journal article" date="2022" name="Int. J. Syst. Evol. Microbiol.">
        <title>Prevotella lacticifex sp. nov., isolated from the rumen of cows.</title>
        <authorList>
            <person name="Shinkai T."/>
            <person name="Ikeyama N."/>
            <person name="Kumagai M."/>
            <person name="Ohmori H."/>
            <person name="Sakamoto M."/>
            <person name="Ohkuma M."/>
            <person name="Mitsumori M."/>
        </authorList>
    </citation>
    <scope>NUCLEOTIDE SEQUENCE</scope>
    <source>
        <strain evidence="7">R5076</strain>
    </source>
</reference>
<dbReference type="SMART" id="SM00889">
    <property type="entry name" value="EFG_IV"/>
    <property type="match status" value="1"/>
</dbReference>
<dbReference type="AlphaFoldDB" id="A0A9R1CAX7"/>
<evidence type="ECO:0000256" key="5">
    <source>
        <dbReference type="ARBA" id="ARBA00024731"/>
    </source>
</evidence>
<accession>A0A9R1CAX7</accession>
<dbReference type="GO" id="GO:0003924">
    <property type="term" value="F:GTPase activity"/>
    <property type="evidence" value="ECO:0007669"/>
    <property type="project" value="InterPro"/>
</dbReference>
<dbReference type="PANTHER" id="PTHR43261">
    <property type="entry name" value="TRANSLATION ELONGATION FACTOR G-RELATED"/>
    <property type="match status" value="1"/>
</dbReference>
<keyword evidence="8" id="KW-1185">Reference proteome</keyword>
<dbReference type="Gene3D" id="3.30.230.10">
    <property type="match status" value="1"/>
</dbReference>
<dbReference type="NCBIfam" id="TIGR00231">
    <property type="entry name" value="small_GTP"/>
    <property type="match status" value="1"/>
</dbReference>
<dbReference type="GO" id="GO:0005525">
    <property type="term" value="F:GTP binding"/>
    <property type="evidence" value="ECO:0007669"/>
    <property type="project" value="UniProtKB-KW"/>
</dbReference>
<dbReference type="CDD" id="cd01434">
    <property type="entry name" value="EFG_mtEFG1_IV"/>
    <property type="match status" value="1"/>
</dbReference>
<sequence length="719" mass="79887">MRVYQTNEIKNIALVGSAGSGKTTLAESMLFEAGVIKRRGSVEAKNTVSDYFPVEQEYGYSVFPTVFHAEWNNKKLNVIDCPGSDDFVGGTITALNVTDTAVVVINGQYGPEVGTQNAFRYTEKLGKPVIFLVNQLDSDKCDFDNIINSMKEIYGPKCVQIQYPVTTGPDFHEIIDVLIMKKLSWSSEGGAPKREEIPAEEMDKAMELHAALVEAAAENDEGLMEKFFEEETLTEDELRQGIRQGLVTRSILPVFCVDALKDMGVQRLMEFLGNVVPFVSDMPKVHNTRGEEVEPDSNGPESLYFFKTGMEPHIGEVSYFKVMSGTVKSGDDLTNADRGSKERIGQIYACAGASRIPVDQLNAGDIGCTVKLKDVKTGNTLNGKGTDQRFDFIKYPNSKYSRAIKAKNSADTEKLMAALLKMRQEDPTWVVEQSKELKQTIVHGQGEFHLRTLKWRLENNEKIAVEFEEPKIPYRETITKQSRATYRHKKQSGGAGQFGEVALIVEPYAEGMPDPTVYKFGGQEFKMNIKGKEERDLPWGGKLVFINSVVGGAIDLRFMPAILKGVMDCMESGPLTGSYARDVRVVVYDGKMHPVDSNELSFTLAARHAFSEAFKNAGPKILEPIYDLEVFVPADFMGDVMSDLQSRRAMIMGMDTEAGYQKLQAKIPLKELSNYSVALSSLTGGRASFTAKFASYELVPNDLQQKLIAEHEKETAEDE</sequence>
<dbReference type="GeneID" id="72466717"/>
<evidence type="ECO:0000259" key="6">
    <source>
        <dbReference type="PROSITE" id="PS51722"/>
    </source>
</evidence>
<dbReference type="InterPro" id="IPR035647">
    <property type="entry name" value="EFG_III/V"/>
</dbReference>
<dbReference type="SUPFAM" id="SSF54980">
    <property type="entry name" value="EF-G C-terminal domain-like"/>
    <property type="match status" value="2"/>
</dbReference>
<evidence type="ECO:0000256" key="3">
    <source>
        <dbReference type="ARBA" id="ARBA00022741"/>
    </source>
</evidence>
<dbReference type="InterPro" id="IPR014721">
    <property type="entry name" value="Ribsml_uS5_D2-typ_fold_subgr"/>
</dbReference>
<dbReference type="PRINTS" id="PR00315">
    <property type="entry name" value="ELONGATNFCT"/>
</dbReference>
<comment type="caution">
    <text evidence="7">The sequence shown here is derived from an EMBL/GenBank/DDBJ whole genome shotgun (WGS) entry which is preliminary data.</text>
</comment>
<protein>
    <recommendedName>
        <fullName evidence="2">Elongation factor G</fullName>
    </recommendedName>
    <alternativeName>
        <fullName evidence="1">Tetracycline resistance protein TetQ</fullName>
    </alternativeName>
</protein>
<evidence type="ECO:0000256" key="4">
    <source>
        <dbReference type="ARBA" id="ARBA00023134"/>
    </source>
</evidence>
<dbReference type="PANTHER" id="PTHR43261:SF6">
    <property type="entry name" value="ELONGATION FACTOR G-LIKE PROTEIN"/>
    <property type="match status" value="1"/>
</dbReference>
<evidence type="ECO:0000256" key="2">
    <source>
        <dbReference type="ARBA" id="ARBA00017872"/>
    </source>
</evidence>
<dbReference type="InterPro" id="IPR053905">
    <property type="entry name" value="EF-G-like_DII"/>
</dbReference>
<evidence type="ECO:0000256" key="1">
    <source>
        <dbReference type="ARBA" id="ARBA00013902"/>
    </source>
</evidence>
<dbReference type="Pfam" id="PF03764">
    <property type="entry name" value="EFG_IV"/>
    <property type="match status" value="2"/>
</dbReference>
<dbReference type="SUPFAM" id="SSF54211">
    <property type="entry name" value="Ribosomal protein S5 domain 2-like"/>
    <property type="match status" value="1"/>
</dbReference>
<dbReference type="InterPro" id="IPR027417">
    <property type="entry name" value="P-loop_NTPase"/>
</dbReference>
<keyword evidence="7" id="KW-0648">Protein biosynthesis</keyword>
<dbReference type="Pfam" id="PF00009">
    <property type="entry name" value="GTP_EFTU"/>
    <property type="match status" value="1"/>
</dbReference>
<dbReference type="Gene3D" id="2.40.30.10">
    <property type="entry name" value="Translation factors"/>
    <property type="match status" value="1"/>
</dbReference>
<gene>
    <name evidence="7" type="ORF">PRLR5076_20970</name>
</gene>
<dbReference type="NCBIfam" id="NF009381">
    <property type="entry name" value="PRK12740.1-5"/>
    <property type="match status" value="1"/>
</dbReference>
<keyword evidence="3" id="KW-0547">Nucleotide-binding</keyword>
<dbReference type="Proteomes" id="UP000825483">
    <property type="component" value="Unassembled WGS sequence"/>
</dbReference>
<evidence type="ECO:0000313" key="7">
    <source>
        <dbReference type="EMBL" id="GJG59246.1"/>
    </source>
</evidence>
<dbReference type="RefSeq" id="WP_223928825.1">
    <property type="nucleotide sequence ID" value="NZ_BPTU01000001.1"/>
</dbReference>
<dbReference type="InterPro" id="IPR005225">
    <property type="entry name" value="Small_GTP-bd"/>
</dbReference>
<keyword evidence="4" id="KW-0342">GTP-binding</keyword>
<name>A0A9R1CAX7_9BACT</name>
<dbReference type="GO" id="GO:0003746">
    <property type="term" value="F:translation elongation factor activity"/>
    <property type="evidence" value="ECO:0007669"/>
    <property type="project" value="UniProtKB-KW"/>
</dbReference>
<dbReference type="InterPro" id="IPR005517">
    <property type="entry name" value="Transl_elong_EFG/EF2_IV"/>
</dbReference>
<dbReference type="InterPro" id="IPR000640">
    <property type="entry name" value="EFG_V-like"/>
</dbReference>
<dbReference type="FunFam" id="3.30.70.240:FF:000001">
    <property type="entry name" value="Elongation factor G"/>
    <property type="match status" value="1"/>
</dbReference>
<dbReference type="CDD" id="cd03713">
    <property type="entry name" value="EFG_mtEFG_C"/>
    <property type="match status" value="1"/>
</dbReference>
<dbReference type="SUPFAM" id="SSF52540">
    <property type="entry name" value="P-loop containing nucleoside triphosphate hydrolases"/>
    <property type="match status" value="1"/>
</dbReference>
<proteinExistence type="predicted"/>
<organism evidence="7 8">
    <name type="scientific">Prevotella lacticifex</name>
    <dbReference type="NCBI Taxonomy" id="2854755"/>
    <lineage>
        <taxon>Bacteria</taxon>
        <taxon>Pseudomonadati</taxon>
        <taxon>Bacteroidota</taxon>
        <taxon>Bacteroidia</taxon>
        <taxon>Bacteroidales</taxon>
        <taxon>Prevotellaceae</taxon>
        <taxon>Prevotella</taxon>
    </lineage>
</organism>
<dbReference type="Pfam" id="PF14492">
    <property type="entry name" value="EFG_III"/>
    <property type="match status" value="1"/>
</dbReference>
<dbReference type="Pfam" id="PF00679">
    <property type="entry name" value="EFG_C"/>
    <property type="match status" value="1"/>
</dbReference>
<dbReference type="SUPFAM" id="SSF50447">
    <property type="entry name" value="Translation proteins"/>
    <property type="match status" value="1"/>
</dbReference>
<dbReference type="PROSITE" id="PS51722">
    <property type="entry name" value="G_TR_2"/>
    <property type="match status" value="1"/>
</dbReference>
<comment type="function">
    <text evidence="5">Catalyzes the GTP-dependent ribosomal translocation step during translation elongation. During this step, the ribosome changes from the pre-translocational (PRE) to the post-translocational (POST) state as the newly formed A-site-bound peptidyl-tRNA and P-site-bound deacylated tRNA move to the P and E sites, respectively. Catalyzes the coordinated movement of the two tRNA molecules, the mRNA and conformational changes in the ribosome.</text>
</comment>
<dbReference type="Pfam" id="PF22042">
    <property type="entry name" value="EF-G_D2"/>
    <property type="match status" value="1"/>
</dbReference>
<dbReference type="GO" id="GO:0032790">
    <property type="term" value="P:ribosome disassembly"/>
    <property type="evidence" value="ECO:0007669"/>
    <property type="project" value="TreeGrafter"/>
</dbReference>
<dbReference type="CDD" id="cd04170">
    <property type="entry name" value="EF-G_bact"/>
    <property type="match status" value="1"/>
</dbReference>
<dbReference type="InterPro" id="IPR020568">
    <property type="entry name" value="Ribosomal_Su5_D2-typ_SF"/>
</dbReference>
<dbReference type="Gene3D" id="3.30.70.240">
    <property type="match status" value="1"/>
</dbReference>
<dbReference type="InterPro" id="IPR009000">
    <property type="entry name" value="Transl_B-barrel_sf"/>
</dbReference>
<dbReference type="InterPro" id="IPR047872">
    <property type="entry name" value="EFG_IV"/>
</dbReference>
<dbReference type="InterPro" id="IPR035649">
    <property type="entry name" value="EFG_V"/>
</dbReference>
<dbReference type="Gene3D" id="3.30.70.870">
    <property type="entry name" value="Elongation Factor G (Translational Gtpase), domain 3"/>
    <property type="match status" value="1"/>
</dbReference>
<dbReference type="EMBL" id="BPUB01000002">
    <property type="protein sequence ID" value="GJG59246.1"/>
    <property type="molecule type" value="Genomic_DNA"/>
</dbReference>
<evidence type="ECO:0000313" key="8">
    <source>
        <dbReference type="Proteomes" id="UP000825483"/>
    </source>
</evidence>
<keyword evidence="7" id="KW-0251">Elongation factor</keyword>